<reference evidence="2" key="1">
    <citation type="journal article" date="2020" name="J Insects Food Feed">
        <title>The yellow mealworm (Tenebrio molitor) genome: a resource for the emerging insects as food and feed industry.</title>
        <authorList>
            <person name="Eriksson T."/>
            <person name="Andere A."/>
            <person name="Kelstrup H."/>
            <person name="Emery V."/>
            <person name="Picard C."/>
        </authorList>
    </citation>
    <scope>NUCLEOTIDE SEQUENCE</scope>
    <source>
        <strain evidence="2">Stoneville</strain>
        <tissue evidence="2">Whole head</tissue>
    </source>
</reference>
<name>A0A8J6LCR6_TENMO</name>
<feature type="compositionally biased region" description="Basic and acidic residues" evidence="1">
    <location>
        <begin position="79"/>
        <end position="90"/>
    </location>
</feature>
<keyword evidence="3" id="KW-1185">Reference proteome</keyword>
<dbReference type="Proteomes" id="UP000719412">
    <property type="component" value="Unassembled WGS sequence"/>
</dbReference>
<dbReference type="AlphaFoldDB" id="A0A8J6LCR6"/>
<proteinExistence type="predicted"/>
<evidence type="ECO:0000313" key="2">
    <source>
        <dbReference type="EMBL" id="KAH0815765.1"/>
    </source>
</evidence>
<comment type="caution">
    <text evidence="2">The sequence shown here is derived from an EMBL/GenBank/DDBJ whole genome shotgun (WGS) entry which is preliminary data.</text>
</comment>
<protein>
    <submittedName>
        <fullName evidence="2">Uncharacterized protein</fullName>
    </submittedName>
</protein>
<dbReference type="EMBL" id="JABDTM020022631">
    <property type="protein sequence ID" value="KAH0815765.1"/>
    <property type="molecule type" value="Genomic_DNA"/>
</dbReference>
<gene>
    <name evidence="2" type="ORF">GEV33_007026</name>
</gene>
<reference evidence="2" key="2">
    <citation type="submission" date="2021-08" db="EMBL/GenBank/DDBJ databases">
        <authorList>
            <person name="Eriksson T."/>
        </authorList>
    </citation>
    <scope>NUCLEOTIDE SEQUENCE</scope>
    <source>
        <strain evidence="2">Stoneville</strain>
        <tissue evidence="2">Whole head</tissue>
    </source>
</reference>
<feature type="region of interest" description="Disordered" evidence="1">
    <location>
        <begin position="79"/>
        <end position="115"/>
    </location>
</feature>
<feature type="region of interest" description="Disordered" evidence="1">
    <location>
        <begin position="32"/>
        <end position="51"/>
    </location>
</feature>
<organism evidence="2 3">
    <name type="scientific">Tenebrio molitor</name>
    <name type="common">Yellow mealworm beetle</name>
    <dbReference type="NCBI Taxonomy" id="7067"/>
    <lineage>
        <taxon>Eukaryota</taxon>
        <taxon>Metazoa</taxon>
        <taxon>Ecdysozoa</taxon>
        <taxon>Arthropoda</taxon>
        <taxon>Hexapoda</taxon>
        <taxon>Insecta</taxon>
        <taxon>Pterygota</taxon>
        <taxon>Neoptera</taxon>
        <taxon>Endopterygota</taxon>
        <taxon>Coleoptera</taxon>
        <taxon>Polyphaga</taxon>
        <taxon>Cucujiformia</taxon>
        <taxon>Tenebrionidae</taxon>
        <taxon>Tenebrio</taxon>
    </lineage>
</organism>
<sequence length="115" mass="12411">MSESHTNFLTSCVYLANQALTSWHLSHVRRPRPAAAPDAVPETSLKFEGSPFNDSAKVKESVATGYDSRPRVSNRVQEIRDKSADPRHATAAEGPGIGAASVLLSYGPGTRNHPR</sequence>
<accession>A0A8J6LCR6</accession>
<evidence type="ECO:0000313" key="3">
    <source>
        <dbReference type="Proteomes" id="UP000719412"/>
    </source>
</evidence>
<evidence type="ECO:0000256" key="1">
    <source>
        <dbReference type="SAM" id="MobiDB-lite"/>
    </source>
</evidence>